<evidence type="ECO:0000313" key="2">
    <source>
        <dbReference type="EMBL" id="THE62858.1"/>
    </source>
</evidence>
<dbReference type="OrthoDB" id="156174at2157"/>
<name>A0A4S3TJU7_9EURY</name>
<keyword evidence="3" id="KW-1185">Reference proteome</keyword>
<organism evidence="2 3">
    <name type="scientific">Salinadaptatus halalkaliphilus</name>
    <dbReference type="NCBI Taxonomy" id="2419781"/>
    <lineage>
        <taxon>Archaea</taxon>
        <taxon>Methanobacteriati</taxon>
        <taxon>Methanobacteriota</taxon>
        <taxon>Stenosarchaea group</taxon>
        <taxon>Halobacteria</taxon>
        <taxon>Halobacteriales</taxon>
        <taxon>Natrialbaceae</taxon>
        <taxon>Salinadaptatus</taxon>
    </lineage>
</organism>
<reference evidence="2 3" key="1">
    <citation type="submission" date="2018-10" db="EMBL/GenBank/DDBJ databases">
        <title>Natronolimnobius sp. XQ-INN 246 isolated from Inner Mongolia Autonomous Region of China.</title>
        <authorList>
            <person name="Xue Q."/>
        </authorList>
    </citation>
    <scope>NUCLEOTIDE SEQUENCE [LARGE SCALE GENOMIC DNA]</scope>
    <source>
        <strain evidence="2 3">XQ-INN 246</strain>
    </source>
</reference>
<evidence type="ECO:0000313" key="3">
    <source>
        <dbReference type="Proteomes" id="UP000318864"/>
    </source>
</evidence>
<gene>
    <name evidence="2" type="ORF">D8Y22_20580</name>
</gene>
<dbReference type="Pfam" id="PF24041">
    <property type="entry name" value="DUF7350"/>
    <property type="match status" value="1"/>
</dbReference>
<dbReference type="Proteomes" id="UP000318864">
    <property type="component" value="Unassembled WGS sequence"/>
</dbReference>
<feature type="domain" description="DUF7350" evidence="1">
    <location>
        <begin position="41"/>
        <end position="66"/>
    </location>
</feature>
<protein>
    <recommendedName>
        <fullName evidence="1">DUF7350 domain-containing protein</fullName>
    </recommendedName>
</protein>
<dbReference type="InterPro" id="IPR055774">
    <property type="entry name" value="DUF7350"/>
</dbReference>
<dbReference type="EMBL" id="RBZW01000076">
    <property type="protein sequence ID" value="THE62858.1"/>
    <property type="molecule type" value="Genomic_DNA"/>
</dbReference>
<dbReference type="AlphaFoldDB" id="A0A4S3TJU7"/>
<dbReference type="RefSeq" id="WP_141466490.1">
    <property type="nucleotide sequence ID" value="NZ_RBZW01000076.1"/>
</dbReference>
<evidence type="ECO:0000259" key="1">
    <source>
        <dbReference type="Pfam" id="PF24041"/>
    </source>
</evidence>
<comment type="caution">
    <text evidence="2">The sequence shown here is derived from an EMBL/GenBank/DDBJ whole genome shotgun (WGS) entry which is preliminary data.</text>
</comment>
<sequence length="85" mass="9332">MRRHTAFAAGSSLVARLAAGCLESLRREDACRELVVDPPERVTIPPQVTRHEGYETAFLEAETTRITLEEQNDSSAGADYDQPAS</sequence>
<proteinExistence type="predicted"/>
<accession>A0A4S3TJU7</accession>